<evidence type="ECO:0000256" key="5">
    <source>
        <dbReference type="ARBA" id="ARBA00023204"/>
    </source>
</evidence>
<name>A0AA47MYM6_MERPO</name>
<dbReference type="SMART" id="SM00891">
    <property type="entry name" value="ERCC4"/>
    <property type="match status" value="1"/>
</dbReference>
<comment type="subcellular location">
    <subcellularLocation>
        <location evidence="1">Nucleus</location>
    </subcellularLocation>
</comment>
<dbReference type="Pfam" id="PF21292">
    <property type="entry name" value="EME1-MUS81_C"/>
    <property type="match status" value="1"/>
</dbReference>
<dbReference type="Gene3D" id="3.40.50.10130">
    <property type="match status" value="1"/>
</dbReference>
<comment type="similarity">
    <text evidence="2">Belongs to the EME1/MMS4 family.</text>
</comment>
<evidence type="ECO:0000256" key="3">
    <source>
        <dbReference type="ARBA" id="ARBA00022763"/>
    </source>
</evidence>
<comment type="caution">
    <text evidence="9">The sequence shown here is derived from an EMBL/GenBank/DDBJ whole genome shotgun (WGS) entry which is preliminary data.</text>
</comment>
<feature type="compositionally biased region" description="Basic and acidic residues" evidence="7">
    <location>
        <begin position="263"/>
        <end position="275"/>
    </location>
</feature>
<evidence type="ECO:0000256" key="4">
    <source>
        <dbReference type="ARBA" id="ARBA00023172"/>
    </source>
</evidence>
<feature type="region of interest" description="Disordered" evidence="7">
    <location>
        <begin position="34"/>
        <end position="114"/>
    </location>
</feature>
<dbReference type="EMBL" id="JAOPHQ010001847">
    <property type="protein sequence ID" value="KAK0149128.1"/>
    <property type="molecule type" value="Genomic_DNA"/>
</dbReference>
<feature type="domain" description="ERCC4" evidence="8">
    <location>
        <begin position="135"/>
        <end position="402"/>
    </location>
</feature>
<reference evidence="9" key="1">
    <citation type="journal article" date="2023" name="Front. Mar. Sci.">
        <title>A new Merluccius polli reference genome to investigate the effects of global change in West African waters.</title>
        <authorList>
            <person name="Mateo J.L."/>
            <person name="Blanco-Fernandez C."/>
            <person name="Garcia-Vazquez E."/>
            <person name="Machado-Schiaffino G."/>
        </authorList>
    </citation>
    <scope>NUCLEOTIDE SEQUENCE</scope>
    <source>
        <strain evidence="9">C29</strain>
        <tissue evidence="9">Fin</tissue>
    </source>
</reference>
<dbReference type="GO" id="GO:0031573">
    <property type="term" value="P:mitotic intra-S DNA damage checkpoint signaling"/>
    <property type="evidence" value="ECO:0007669"/>
    <property type="project" value="TreeGrafter"/>
</dbReference>
<dbReference type="PANTHER" id="PTHR21077">
    <property type="entry name" value="EME1 PROTEIN"/>
    <property type="match status" value="1"/>
</dbReference>
<dbReference type="GO" id="GO:0008821">
    <property type="term" value="F:crossover junction DNA endonuclease activity"/>
    <property type="evidence" value="ECO:0007669"/>
    <property type="project" value="TreeGrafter"/>
</dbReference>
<dbReference type="Proteomes" id="UP001174136">
    <property type="component" value="Unassembled WGS sequence"/>
</dbReference>
<evidence type="ECO:0000259" key="8">
    <source>
        <dbReference type="SMART" id="SM00891"/>
    </source>
</evidence>
<keyword evidence="9" id="KW-0540">Nuclease</keyword>
<evidence type="ECO:0000313" key="10">
    <source>
        <dbReference type="Proteomes" id="UP001174136"/>
    </source>
</evidence>
<dbReference type="FunFam" id="1.10.150.670:FF:000002">
    <property type="entry name" value="Crossover junction endonuclease EME1"/>
    <property type="match status" value="1"/>
</dbReference>
<accession>A0AA47MYM6</accession>
<dbReference type="GO" id="GO:0000712">
    <property type="term" value="P:resolution of meiotic recombination intermediates"/>
    <property type="evidence" value="ECO:0007669"/>
    <property type="project" value="TreeGrafter"/>
</dbReference>
<dbReference type="GO" id="GO:0005634">
    <property type="term" value="C:nucleus"/>
    <property type="evidence" value="ECO:0007669"/>
    <property type="project" value="UniProtKB-SubCell"/>
</dbReference>
<keyword evidence="4" id="KW-0233">DNA recombination</keyword>
<feature type="compositionally biased region" description="Basic residues" evidence="7">
    <location>
        <begin position="60"/>
        <end position="90"/>
    </location>
</feature>
<keyword evidence="3" id="KW-0227">DNA damage</keyword>
<evidence type="ECO:0000313" key="9">
    <source>
        <dbReference type="EMBL" id="KAK0149128.1"/>
    </source>
</evidence>
<dbReference type="GO" id="GO:0003677">
    <property type="term" value="F:DNA binding"/>
    <property type="evidence" value="ECO:0007669"/>
    <property type="project" value="InterPro"/>
</dbReference>
<dbReference type="Pfam" id="PF02732">
    <property type="entry name" value="ERCC4"/>
    <property type="match status" value="1"/>
</dbReference>
<keyword evidence="6" id="KW-0539">Nucleus</keyword>
<feature type="region of interest" description="Disordered" evidence="7">
    <location>
        <begin position="257"/>
        <end position="291"/>
    </location>
</feature>
<dbReference type="InterPro" id="IPR042530">
    <property type="entry name" value="EME1/EME2_C"/>
</dbReference>
<keyword evidence="10" id="KW-1185">Reference proteome</keyword>
<organism evidence="9 10">
    <name type="scientific">Merluccius polli</name>
    <name type="common">Benguela hake</name>
    <name type="synonym">Merluccius cadenati</name>
    <dbReference type="NCBI Taxonomy" id="89951"/>
    <lineage>
        <taxon>Eukaryota</taxon>
        <taxon>Metazoa</taxon>
        <taxon>Chordata</taxon>
        <taxon>Craniata</taxon>
        <taxon>Vertebrata</taxon>
        <taxon>Euteleostomi</taxon>
        <taxon>Actinopterygii</taxon>
        <taxon>Neopterygii</taxon>
        <taxon>Teleostei</taxon>
        <taxon>Neoteleostei</taxon>
        <taxon>Acanthomorphata</taxon>
        <taxon>Zeiogadaria</taxon>
        <taxon>Gadariae</taxon>
        <taxon>Gadiformes</taxon>
        <taxon>Gadoidei</taxon>
        <taxon>Merlucciidae</taxon>
        <taxon>Merluccius</taxon>
    </lineage>
</organism>
<feature type="compositionally biased region" description="Basic and acidic residues" evidence="7">
    <location>
        <begin position="97"/>
        <end position="114"/>
    </location>
</feature>
<dbReference type="GO" id="GO:0031297">
    <property type="term" value="P:replication fork processing"/>
    <property type="evidence" value="ECO:0007669"/>
    <property type="project" value="TreeGrafter"/>
</dbReference>
<dbReference type="InterPro" id="IPR006166">
    <property type="entry name" value="ERCC4_domain"/>
</dbReference>
<dbReference type="GO" id="GO:0006302">
    <property type="term" value="P:double-strand break repair"/>
    <property type="evidence" value="ECO:0007669"/>
    <property type="project" value="TreeGrafter"/>
</dbReference>
<evidence type="ECO:0000256" key="6">
    <source>
        <dbReference type="ARBA" id="ARBA00023242"/>
    </source>
</evidence>
<sequence length="457" mass="50592">MASQDDDDVMSLSSDSEGDAPYVSLALRLKQRWGPAAGAAATNQQQRPPVRTAVAGGGVRRVRSPRRTPGRGRRGCPSRPAGQRRRRRRGGAAARSNRGDKENRKLGLERQRAERKAQLEAAKALRPEECLKHMVAVVDPGLLQVEGGGALLTSLQQLGCSCAIEKQPFPRSVSWRRRAPPGQLGEEAGVPDAHVVVQMAAEDFITLVHNYTQVQRHGRTGLGPTLSCWVQELQTQNPGRIVSLAVVDLDKHYKSQKSRGQKTLREAVLGEERAGAKRSRKPQAEPSPDVSRVDVEEAVVHLQLHTSVQVRFLATWKDFSDHITMTTKAIAEAPFKRERDKTGFSFCLESEWAGGQKVDRAGKGLLQVWKRQIQQLNRVSPDMASAILAAFPSPQLLQQAYQRCRTDHERTTLLSELLIRRGEGVTCTSRRVGPELSRRIYLLLSSRDAQQTLDATT</sequence>
<dbReference type="AlphaFoldDB" id="A0AA47MYM6"/>
<dbReference type="InterPro" id="IPR033310">
    <property type="entry name" value="Mms4/EME1/EME2"/>
</dbReference>
<dbReference type="GO" id="GO:0048476">
    <property type="term" value="C:Holliday junction resolvase complex"/>
    <property type="evidence" value="ECO:0007669"/>
    <property type="project" value="InterPro"/>
</dbReference>
<evidence type="ECO:0000256" key="2">
    <source>
        <dbReference type="ARBA" id="ARBA00005313"/>
    </source>
</evidence>
<keyword evidence="9" id="KW-0255">Endonuclease</keyword>
<evidence type="ECO:0000256" key="7">
    <source>
        <dbReference type="SAM" id="MobiDB-lite"/>
    </source>
</evidence>
<dbReference type="Gene3D" id="1.10.150.670">
    <property type="entry name" value="Crossover junction endonuclease EME1, DNA-binding domain"/>
    <property type="match status" value="1"/>
</dbReference>
<evidence type="ECO:0000256" key="1">
    <source>
        <dbReference type="ARBA" id="ARBA00004123"/>
    </source>
</evidence>
<proteinExistence type="inferred from homology"/>
<gene>
    <name evidence="9" type="primary">EME1_0</name>
    <name evidence="9" type="ORF">N1851_010351</name>
</gene>
<keyword evidence="9" id="KW-0378">Hydrolase</keyword>
<protein>
    <submittedName>
        <fullName evidence="9">Crossover junction endonuclease EME1</fullName>
    </submittedName>
</protein>
<keyword evidence="5" id="KW-0234">DNA repair</keyword>
<dbReference type="PANTHER" id="PTHR21077:SF7">
    <property type="entry name" value="CROSSOVER JUNCTION ENDONUCLEASE EME1"/>
    <property type="match status" value="1"/>
</dbReference>